<dbReference type="InterPro" id="IPR013020">
    <property type="entry name" value="Rad3/Chl1-like"/>
</dbReference>
<proteinExistence type="inferred from homology"/>
<evidence type="ECO:0000256" key="5">
    <source>
        <dbReference type="ARBA" id="ARBA00017386"/>
    </source>
</evidence>
<evidence type="ECO:0000256" key="20">
    <source>
        <dbReference type="ARBA" id="ARBA00045008"/>
    </source>
</evidence>
<dbReference type="GO" id="GO:0051536">
    <property type="term" value="F:iron-sulfur cluster binding"/>
    <property type="evidence" value="ECO:0007669"/>
    <property type="project" value="UniProtKB-KW"/>
</dbReference>
<keyword evidence="8" id="KW-0378">Hydrolase</keyword>
<dbReference type="NCBIfam" id="TIGR00604">
    <property type="entry name" value="rad3"/>
    <property type="match status" value="1"/>
</dbReference>
<dbReference type="OrthoDB" id="267079at2759"/>
<sequence>MSNEVDALLVPDDIDFNHPYTPYDVQTEFMKTAYHVLQNGNGQVGILESPTGTGKSLSLICASLTWLRNQRIGEHEASLKVNMDEFKDEPDWIVEQMLRRKREELARTWEEREKRLEKIREKEKALEARGAKRRRLDEGPSKSGPRNVVDEEDDEWLLDEPDDSGAIDTGDAMSGLSKETKDILTRFGLGTLKVDQEEDKSEDGIKIYYTSRTHSQLTQFVSELRRPVFPPSVPPSLRQHQVEDAQPAKELVKHLPLSSRQKLCINPSVARLGSLSAINDRCSELQKPKAKDRCPYTLKDDNIAQTHRFRDTAHATIPDIEDLYHLGKKLSVCPYYASRAAISGAEVVTLPYPLLLQKNARDALGIKLEGNVVIVDEAHNIMDAVANVYAAEVKLSELRRARQMLSIYVKRFGKKLKGENRVMVGQVGRVIEGLSMWMDGQLKVKASLLLKTAQGIVDSKALLRCKGVDQINLFKLIQYIQESKLAYKIESYVAHVEEEAAEASHGRPAPRSSTPVLHILSSFLVSLTNLSSEGRIFYEKMPTNPPDIQLSYLLLSPTHAFSSIAKSARAVILAGGTMSPFDDYKAHLFPYLPESKLTTLSCGHVIPPSNLCVWTLAGTRPGPNRDVSSTFEFSFQRRSDKAMVSQLGLAILNMCNVVPDGVVVFFPSYGYLDEVVAVWESRNAGEAKSIWERLQERKEVFRETRGGSSDEVLESYSRAILGCGIESTSETTSKPRGALLLSVVGGKMSEGINFSDRLGRCVIIVGLPYPNINSPEWKAKTEYIETTTVQRLTDPAAAAPMAREEALAAAKQAARDFYENACMRAVNQSIGRAIRHRGDYAAIVLADRRYGTDRIRAKLPGWIRGGMNGDSHEKGLPQLMGALSGFFRGKRTGAS</sequence>
<evidence type="ECO:0000256" key="12">
    <source>
        <dbReference type="ARBA" id="ARBA00023014"/>
    </source>
</evidence>
<evidence type="ECO:0000256" key="13">
    <source>
        <dbReference type="ARBA" id="ARBA00023125"/>
    </source>
</evidence>
<organism evidence="25 26">
    <name type="scientific">Colletotrichum chlorophyti</name>
    <dbReference type="NCBI Taxonomy" id="708187"/>
    <lineage>
        <taxon>Eukaryota</taxon>
        <taxon>Fungi</taxon>
        <taxon>Dikarya</taxon>
        <taxon>Ascomycota</taxon>
        <taxon>Pezizomycotina</taxon>
        <taxon>Sordariomycetes</taxon>
        <taxon>Hypocreomycetidae</taxon>
        <taxon>Glomerellales</taxon>
        <taxon>Glomerellaceae</taxon>
        <taxon>Colletotrichum</taxon>
    </lineage>
</organism>
<dbReference type="Pfam" id="PF06733">
    <property type="entry name" value="DEAD_2"/>
    <property type="match status" value="1"/>
</dbReference>
<gene>
    <name evidence="25" type="ORF">CCHL11_06662</name>
</gene>
<keyword evidence="12" id="KW-0411">Iron-sulfur</keyword>
<evidence type="ECO:0000256" key="7">
    <source>
        <dbReference type="ARBA" id="ARBA00022741"/>
    </source>
</evidence>
<comment type="function">
    <text evidence="21">ATP-dependent DNA helicase important for chromosome transmission and normal cell cycle progression in G(2)/M. May have a role in changing DNA topology to allow the loading of proteins involved in maintaining sister chromatid cohesion in the vicinity of the centromeres. Has a specific role in chromosome segregation during meiosis II.</text>
</comment>
<dbReference type="Pfam" id="PF13307">
    <property type="entry name" value="Helicase_C_2"/>
    <property type="match status" value="1"/>
</dbReference>
<comment type="subcellular location">
    <subcellularLocation>
        <location evidence="2">Nucleus</location>
    </subcellularLocation>
</comment>
<keyword evidence="13" id="KW-0238">DNA-binding</keyword>
<keyword evidence="7" id="KW-0547">Nucleotide-binding</keyword>
<dbReference type="InterPro" id="IPR006554">
    <property type="entry name" value="Helicase-like_DEXD_c2"/>
</dbReference>
<dbReference type="PANTHER" id="PTHR11472:SF41">
    <property type="entry name" value="ATP-DEPENDENT DNA HELICASE DDX11-RELATED"/>
    <property type="match status" value="1"/>
</dbReference>
<keyword evidence="14" id="KW-0413">Isomerase</keyword>
<evidence type="ECO:0000256" key="10">
    <source>
        <dbReference type="ARBA" id="ARBA00022840"/>
    </source>
</evidence>
<evidence type="ECO:0000256" key="19">
    <source>
        <dbReference type="ARBA" id="ARBA00044998"/>
    </source>
</evidence>
<feature type="domain" description="Helicase ATP-binding" evidence="24">
    <location>
        <begin position="12"/>
        <end position="428"/>
    </location>
</feature>
<keyword evidence="26" id="KW-1185">Reference proteome</keyword>
<evidence type="ECO:0000256" key="16">
    <source>
        <dbReference type="ARBA" id="ARBA00023306"/>
    </source>
</evidence>
<dbReference type="PANTHER" id="PTHR11472">
    <property type="entry name" value="DNA REPAIR DEAD HELICASE RAD3/XP-D SUBFAMILY MEMBER"/>
    <property type="match status" value="1"/>
</dbReference>
<keyword evidence="16" id="KW-0131">Cell cycle</keyword>
<dbReference type="AlphaFoldDB" id="A0A1Q8RXI8"/>
<feature type="region of interest" description="Disordered" evidence="23">
    <location>
        <begin position="127"/>
        <end position="173"/>
    </location>
</feature>
<keyword evidence="10" id="KW-0067">ATP-binding</keyword>
<evidence type="ECO:0000256" key="21">
    <source>
        <dbReference type="ARBA" id="ARBA00045702"/>
    </source>
</evidence>
<accession>A0A1Q8RXI8</accession>
<dbReference type="PROSITE" id="PS51193">
    <property type="entry name" value="HELICASE_ATP_BIND_2"/>
    <property type="match status" value="1"/>
</dbReference>
<dbReference type="EMBL" id="MPGH01000061">
    <property type="protein sequence ID" value="OLN91610.1"/>
    <property type="molecule type" value="Genomic_DNA"/>
</dbReference>
<keyword evidence="11" id="KW-0408">Iron</keyword>
<dbReference type="FunFam" id="3.40.50.300:FF:001372">
    <property type="entry name" value="ATP-dependent DNA helicase chl1"/>
    <property type="match status" value="1"/>
</dbReference>
<dbReference type="GO" id="GO:0016818">
    <property type="term" value="F:hydrolase activity, acting on acid anhydrides, in phosphorus-containing anhydrides"/>
    <property type="evidence" value="ECO:0007669"/>
    <property type="project" value="InterPro"/>
</dbReference>
<evidence type="ECO:0000256" key="9">
    <source>
        <dbReference type="ARBA" id="ARBA00022806"/>
    </source>
</evidence>
<dbReference type="Gene3D" id="3.40.50.300">
    <property type="entry name" value="P-loop containing nucleotide triphosphate hydrolases"/>
    <property type="match status" value="3"/>
</dbReference>
<evidence type="ECO:0000256" key="22">
    <source>
        <dbReference type="ARBA" id="ARBA00048954"/>
    </source>
</evidence>
<dbReference type="EC" id="5.6.2.3" evidence="18"/>
<feature type="compositionally biased region" description="Basic and acidic residues" evidence="23">
    <location>
        <begin position="127"/>
        <end position="140"/>
    </location>
</feature>
<dbReference type="GO" id="GO:0005634">
    <property type="term" value="C:nucleus"/>
    <property type="evidence" value="ECO:0007669"/>
    <property type="project" value="UniProtKB-SubCell"/>
</dbReference>
<evidence type="ECO:0000259" key="24">
    <source>
        <dbReference type="PROSITE" id="PS51193"/>
    </source>
</evidence>
<evidence type="ECO:0000313" key="25">
    <source>
        <dbReference type="EMBL" id="OLN91610.1"/>
    </source>
</evidence>
<evidence type="ECO:0000256" key="14">
    <source>
        <dbReference type="ARBA" id="ARBA00023235"/>
    </source>
</evidence>
<dbReference type="GO" id="GO:0003677">
    <property type="term" value="F:DNA binding"/>
    <property type="evidence" value="ECO:0007669"/>
    <property type="project" value="UniProtKB-KW"/>
</dbReference>
<dbReference type="InterPro" id="IPR006555">
    <property type="entry name" value="ATP-dep_Helicase_C"/>
</dbReference>
<dbReference type="SMART" id="SM00491">
    <property type="entry name" value="HELICc2"/>
    <property type="match status" value="1"/>
</dbReference>
<dbReference type="GO" id="GO:0034085">
    <property type="term" value="P:establishment of sister chromatid cohesion"/>
    <property type="evidence" value="ECO:0007669"/>
    <property type="project" value="TreeGrafter"/>
</dbReference>
<comment type="similarity">
    <text evidence="3">Belongs to the DEAD box helicase family. DEAH subfamily. DDX11/CHL1 sub-subfamily.</text>
</comment>
<evidence type="ECO:0000256" key="18">
    <source>
        <dbReference type="ARBA" id="ARBA00044969"/>
    </source>
</evidence>
<dbReference type="InterPro" id="IPR027417">
    <property type="entry name" value="P-loop_NTPase"/>
</dbReference>
<evidence type="ECO:0000256" key="4">
    <source>
        <dbReference type="ARBA" id="ARBA00016387"/>
    </source>
</evidence>
<dbReference type="GO" id="GO:0046872">
    <property type="term" value="F:metal ion binding"/>
    <property type="evidence" value="ECO:0007669"/>
    <property type="project" value="UniProtKB-KW"/>
</dbReference>
<comment type="caution">
    <text evidence="25">The sequence shown here is derived from an EMBL/GenBank/DDBJ whole genome shotgun (WGS) entry which is preliminary data.</text>
</comment>
<reference evidence="25 26" key="1">
    <citation type="submission" date="2016-11" db="EMBL/GenBank/DDBJ databases">
        <title>Draft Genome Assembly of Colletotrichum chlorophyti a pathogen of herbaceous plants.</title>
        <authorList>
            <person name="Gan P."/>
            <person name="Narusaka M."/>
            <person name="Tsushima A."/>
            <person name="Narusaka Y."/>
            <person name="Takano Y."/>
            <person name="Shirasu K."/>
        </authorList>
    </citation>
    <scope>NUCLEOTIDE SEQUENCE [LARGE SCALE GENOMIC DNA]</scope>
    <source>
        <strain evidence="25 26">NTL11</strain>
    </source>
</reference>
<evidence type="ECO:0000256" key="8">
    <source>
        <dbReference type="ARBA" id="ARBA00022801"/>
    </source>
</evidence>
<evidence type="ECO:0000256" key="23">
    <source>
        <dbReference type="SAM" id="MobiDB-lite"/>
    </source>
</evidence>
<evidence type="ECO:0000313" key="26">
    <source>
        <dbReference type="Proteomes" id="UP000186583"/>
    </source>
</evidence>
<comment type="catalytic activity">
    <reaction evidence="22">
        <text>ATP + H2O = ADP + phosphate + H(+)</text>
        <dbReference type="Rhea" id="RHEA:13065"/>
        <dbReference type="ChEBI" id="CHEBI:15377"/>
        <dbReference type="ChEBI" id="CHEBI:15378"/>
        <dbReference type="ChEBI" id="CHEBI:30616"/>
        <dbReference type="ChEBI" id="CHEBI:43474"/>
        <dbReference type="ChEBI" id="CHEBI:456216"/>
        <dbReference type="EC" id="5.6.2.3"/>
    </reaction>
</comment>
<dbReference type="InterPro" id="IPR010614">
    <property type="entry name" value="RAD3-like_helicase_DEAD"/>
</dbReference>
<dbReference type="SUPFAM" id="SSF52540">
    <property type="entry name" value="P-loop containing nucleoside triphosphate hydrolases"/>
    <property type="match status" value="1"/>
</dbReference>
<dbReference type="GO" id="GO:0006139">
    <property type="term" value="P:nucleobase-containing compound metabolic process"/>
    <property type="evidence" value="ECO:0007669"/>
    <property type="project" value="InterPro"/>
</dbReference>
<dbReference type="GO" id="GO:0005524">
    <property type="term" value="F:ATP binding"/>
    <property type="evidence" value="ECO:0007669"/>
    <property type="project" value="UniProtKB-KW"/>
</dbReference>
<dbReference type="InterPro" id="IPR045028">
    <property type="entry name" value="DinG/Rad3-like"/>
</dbReference>
<dbReference type="SMART" id="SM00488">
    <property type="entry name" value="DEXDc2"/>
    <property type="match status" value="1"/>
</dbReference>
<evidence type="ECO:0000256" key="1">
    <source>
        <dbReference type="ARBA" id="ARBA00001966"/>
    </source>
</evidence>
<feature type="compositionally biased region" description="Acidic residues" evidence="23">
    <location>
        <begin position="150"/>
        <end position="165"/>
    </location>
</feature>
<name>A0A1Q8RXI8_9PEZI</name>
<dbReference type="FunFam" id="3.40.50.300:FF:002774">
    <property type="entry name" value="ATP-dependent DNA helicase chl1"/>
    <property type="match status" value="1"/>
</dbReference>
<evidence type="ECO:0000256" key="11">
    <source>
        <dbReference type="ARBA" id="ARBA00023004"/>
    </source>
</evidence>
<evidence type="ECO:0000256" key="15">
    <source>
        <dbReference type="ARBA" id="ARBA00023242"/>
    </source>
</evidence>
<evidence type="ECO:0000256" key="2">
    <source>
        <dbReference type="ARBA" id="ARBA00004123"/>
    </source>
</evidence>
<dbReference type="InterPro" id="IPR014013">
    <property type="entry name" value="Helic_SF1/SF2_ATP-bd_DinG/Rad3"/>
</dbReference>
<protein>
    <recommendedName>
        <fullName evidence="5">ATP-dependent DNA helicase CHL1</fullName>
        <ecNumber evidence="18">5.6.2.3</ecNumber>
    </recommendedName>
    <alternativeName>
        <fullName evidence="4">ATP-dependent DNA helicase chl1</fullName>
    </alternativeName>
    <alternativeName>
        <fullName evidence="17">Chromosome loss protein 1</fullName>
    </alternativeName>
    <alternativeName>
        <fullName evidence="19 20">DNA 5'-3' helicase CHL1</fullName>
    </alternativeName>
</protein>
<evidence type="ECO:0000256" key="6">
    <source>
        <dbReference type="ARBA" id="ARBA00022723"/>
    </source>
</evidence>
<dbReference type="Proteomes" id="UP000186583">
    <property type="component" value="Unassembled WGS sequence"/>
</dbReference>
<evidence type="ECO:0000256" key="3">
    <source>
        <dbReference type="ARBA" id="ARBA00008435"/>
    </source>
</evidence>
<dbReference type="STRING" id="708187.A0A1Q8RXI8"/>
<keyword evidence="15" id="KW-0539">Nucleus</keyword>
<dbReference type="CDD" id="cd18788">
    <property type="entry name" value="SF2_C_XPD"/>
    <property type="match status" value="1"/>
</dbReference>
<keyword evidence="6" id="KW-0479">Metal-binding</keyword>
<evidence type="ECO:0000256" key="17">
    <source>
        <dbReference type="ARBA" id="ARBA00029709"/>
    </source>
</evidence>
<comment type="cofactor">
    <cofactor evidence="1">
        <name>[4Fe-4S] cluster</name>
        <dbReference type="ChEBI" id="CHEBI:49883"/>
    </cofactor>
</comment>
<keyword evidence="9 25" id="KW-0347">Helicase</keyword>
<dbReference type="GO" id="GO:0043139">
    <property type="term" value="F:5'-3' DNA helicase activity"/>
    <property type="evidence" value="ECO:0007669"/>
    <property type="project" value="UniProtKB-EC"/>
</dbReference>